<comment type="caution">
    <text evidence="1">The sequence shown here is derived from an EMBL/GenBank/DDBJ whole genome shotgun (WGS) entry which is preliminary data.</text>
</comment>
<reference evidence="1" key="1">
    <citation type="journal article" date="2012" name="Science">
        <title>Fermentation, hydrogen, and sulfur metabolism in multiple uncultivated bacterial phyla.</title>
        <authorList>
            <person name="Wrighton K.C."/>
            <person name="Thomas B.C."/>
            <person name="Sharon I."/>
            <person name="Miller C.S."/>
            <person name="Castelle C.J."/>
            <person name="VerBerkmoes N.C."/>
            <person name="Wilkins M.J."/>
            <person name="Hettich R.L."/>
            <person name="Lipton M.S."/>
            <person name="Williams K.H."/>
            <person name="Long P.E."/>
            <person name="Banfield J.F."/>
        </authorList>
    </citation>
    <scope>NUCLEOTIDE SEQUENCE [LARGE SCALE GENOMIC DNA]</scope>
</reference>
<organism evidence="1">
    <name type="scientific">uncultured bacterium</name>
    <name type="common">gcode 4</name>
    <dbReference type="NCBI Taxonomy" id="1234023"/>
    <lineage>
        <taxon>Bacteria</taxon>
        <taxon>environmental samples</taxon>
    </lineage>
</organism>
<evidence type="ECO:0000313" key="1">
    <source>
        <dbReference type="EMBL" id="EKD66683.1"/>
    </source>
</evidence>
<protein>
    <submittedName>
        <fullName evidence="1">Uncharacterized protein</fullName>
    </submittedName>
</protein>
<dbReference type="EMBL" id="AMFJ01021608">
    <property type="protein sequence ID" value="EKD66683.1"/>
    <property type="molecule type" value="Genomic_DNA"/>
</dbReference>
<gene>
    <name evidence="1" type="ORF">ACD_49C00022G0006</name>
</gene>
<proteinExistence type="predicted"/>
<dbReference type="AlphaFoldDB" id="K2BD71"/>
<name>K2BD71_9BACT</name>
<accession>K2BD71</accession>
<sequence length="121" mass="14701">MEKLIINNNQFNWFSKQNKVGFLLIFKEDVNSVEIETNLNNQINKNNNSVEFIFNWEKIKWKVTDRFTKNNWEWSELIELNKSKDENWIYSMLVRFITEAQNHDLWMLWDGAIALIINIED</sequence>